<comment type="caution">
    <text evidence="3">The sequence shown here is derived from an EMBL/GenBank/DDBJ whole genome shotgun (WGS) entry which is preliminary data.</text>
</comment>
<accession>A0A0W0FM58</accession>
<evidence type="ECO:0000313" key="3">
    <source>
        <dbReference type="EMBL" id="KTB37380.1"/>
    </source>
</evidence>
<evidence type="ECO:0000259" key="2">
    <source>
        <dbReference type="Pfam" id="PF22936"/>
    </source>
</evidence>
<dbReference type="Pfam" id="PF22936">
    <property type="entry name" value="Pol_BBD"/>
    <property type="match status" value="1"/>
</dbReference>
<dbReference type="AlphaFoldDB" id="A0A0W0FM58"/>
<dbReference type="eggNOG" id="ENOG502T08G">
    <property type="taxonomic scope" value="Eukaryota"/>
</dbReference>
<dbReference type="Proteomes" id="UP000054988">
    <property type="component" value="Unassembled WGS sequence"/>
</dbReference>
<feature type="region of interest" description="Disordered" evidence="1">
    <location>
        <begin position="195"/>
        <end position="224"/>
    </location>
</feature>
<dbReference type="EMBL" id="LATX01001850">
    <property type="protein sequence ID" value="KTB37380.1"/>
    <property type="molecule type" value="Genomic_DNA"/>
</dbReference>
<sequence>MSTSPSPPPLPPPRPSTSMSKVKATWEAGQNDIQHFTTLKPLVNHDNYVYWSSLVEKSLRLTDVYDIVVDGIPKLSDPKSIKYVNWVKKDNHAQVYLMQCIDESLVVQVGFLSSSHKIWLALKQSVNKETKLSDIVSSICEATHADAAIAPQSGSAVESALATLERDAREKGGYWCMNCRKGGHTKFYCAEPSGGRAGKKNKKKKGKGSKGKEKAHAAEDSRGGEVSNVVLTDLDLALNNASFHYDVNIVNSPSTHPHSTASDEAYLASTSSGSKSFIIDSSSSTHLYSSCSDFATYSATPGVITGVGQGKLPIVGRGEVHISAKSKAEHSFKVKLKHMAFAPDASASLISVAWMDEDSCYTIFGNGKSLCFQLNDGGELLCHLSASENVVFTGTKNRQCLYTLDSPDLSTLDVVFLTCKYASTLEELHVKLAHLSYSIFISMLKAGLIDGVKISDKELNSQPPSVNCA</sequence>
<gene>
    <name evidence="3" type="ORF">WG66_10068</name>
</gene>
<evidence type="ECO:0000313" key="4">
    <source>
        <dbReference type="Proteomes" id="UP000054988"/>
    </source>
</evidence>
<organism evidence="3 4">
    <name type="scientific">Moniliophthora roreri</name>
    <name type="common">Frosty pod rot fungus</name>
    <name type="synonym">Monilia roreri</name>
    <dbReference type="NCBI Taxonomy" id="221103"/>
    <lineage>
        <taxon>Eukaryota</taxon>
        <taxon>Fungi</taxon>
        <taxon>Dikarya</taxon>
        <taxon>Basidiomycota</taxon>
        <taxon>Agaricomycotina</taxon>
        <taxon>Agaricomycetes</taxon>
        <taxon>Agaricomycetidae</taxon>
        <taxon>Agaricales</taxon>
        <taxon>Marasmiineae</taxon>
        <taxon>Marasmiaceae</taxon>
        <taxon>Moniliophthora</taxon>
    </lineage>
</organism>
<feature type="compositionally biased region" description="Basic residues" evidence="1">
    <location>
        <begin position="197"/>
        <end position="209"/>
    </location>
</feature>
<reference evidence="3 4" key="1">
    <citation type="submission" date="2015-12" db="EMBL/GenBank/DDBJ databases">
        <title>Draft genome sequence of Moniliophthora roreri, the causal agent of frosty pod rot of cacao.</title>
        <authorList>
            <person name="Aime M.C."/>
            <person name="Diaz-Valderrama J.R."/>
            <person name="Kijpornyongpan T."/>
            <person name="Phillips-Mora W."/>
        </authorList>
    </citation>
    <scope>NUCLEOTIDE SEQUENCE [LARGE SCALE GENOMIC DNA]</scope>
    <source>
        <strain evidence="3 4">MCA 2952</strain>
    </source>
</reference>
<feature type="compositionally biased region" description="Basic and acidic residues" evidence="1">
    <location>
        <begin position="210"/>
        <end position="223"/>
    </location>
</feature>
<dbReference type="InterPro" id="IPR054722">
    <property type="entry name" value="PolX-like_BBD"/>
</dbReference>
<name>A0A0W0FM58_MONRR</name>
<protein>
    <recommendedName>
        <fullName evidence="2">Retrovirus-related Pol polyprotein from transposon TNT 1-94-like beta-barrel domain-containing protein</fullName>
    </recommendedName>
</protein>
<evidence type="ECO:0000256" key="1">
    <source>
        <dbReference type="SAM" id="MobiDB-lite"/>
    </source>
</evidence>
<feature type="domain" description="Retrovirus-related Pol polyprotein from transposon TNT 1-94-like beta-barrel" evidence="2">
    <location>
        <begin position="277"/>
        <end position="358"/>
    </location>
</feature>
<proteinExistence type="predicted"/>